<dbReference type="EMBL" id="JAVRRT010000007">
    <property type="protein sequence ID" value="KAK5170229.1"/>
    <property type="molecule type" value="Genomic_DNA"/>
</dbReference>
<sequence>MSTQTLLRTLTALTTINLALSGTIHYNTNSKLERNHEEAEARADEIEGTLRGHIGLIEESLERLEGKGGGGWGQGMGQKTEEMYSSRGRDGK</sequence>
<evidence type="ECO:0000256" key="1">
    <source>
        <dbReference type="SAM" id="MobiDB-lite"/>
    </source>
</evidence>
<accession>A0AAV9PAH3</accession>
<keyword evidence="4" id="KW-1185">Reference proteome</keyword>
<comment type="caution">
    <text evidence="3">The sequence shown here is derived from an EMBL/GenBank/DDBJ whole genome shotgun (WGS) entry which is preliminary data.</text>
</comment>
<gene>
    <name evidence="3" type="ORF">LTR77_004815</name>
</gene>
<evidence type="ECO:0000313" key="4">
    <source>
        <dbReference type="Proteomes" id="UP001337655"/>
    </source>
</evidence>
<dbReference type="AlphaFoldDB" id="A0AAV9PAH3"/>
<feature type="chain" id="PRO_5043508110" evidence="2">
    <location>
        <begin position="22"/>
        <end position="92"/>
    </location>
</feature>
<evidence type="ECO:0000256" key="2">
    <source>
        <dbReference type="SAM" id="SignalP"/>
    </source>
</evidence>
<organism evidence="3 4">
    <name type="scientific">Saxophila tyrrhenica</name>
    <dbReference type="NCBI Taxonomy" id="1690608"/>
    <lineage>
        <taxon>Eukaryota</taxon>
        <taxon>Fungi</taxon>
        <taxon>Dikarya</taxon>
        <taxon>Ascomycota</taxon>
        <taxon>Pezizomycotina</taxon>
        <taxon>Dothideomycetes</taxon>
        <taxon>Dothideomycetidae</taxon>
        <taxon>Mycosphaerellales</taxon>
        <taxon>Extremaceae</taxon>
        <taxon>Saxophila</taxon>
    </lineage>
</organism>
<dbReference type="Proteomes" id="UP001337655">
    <property type="component" value="Unassembled WGS sequence"/>
</dbReference>
<proteinExistence type="predicted"/>
<name>A0AAV9PAH3_9PEZI</name>
<feature type="compositionally biased region" description="Basic and acidic residues" evidence="1">
    <location>
        <begin position="79"/>
        <end position="92"/>
    </location>
</feature>
<protein>
    <submittedName>
        <fullName evidence="3">Uncharacterized protein</fullName>
    </submittedName>
</protein>
<feature type="signal peptide" evidence="2">
    <location>
        <begin position="1"/>
        <end position="21"/>
    </location>
</feature>
<reference evidence="3 4" key="1">
    <citation type="submission" date="2023-08" db="EMBL/GenBank/DDBJ databases">
        <title>Black Yeasts Isolated from many extreme environments.</title>
        <authorList>
            <person name="Coleine C."/>
            <person name="Stajich J.E."/>
            <person name="Selbmann L."/>
        </authorList>
    </citation>
    <scope>NUCLEOTIDE SEQUENCE [LARGE SCALE GENOMIC DNA]</scope>
    <source>
        <strain evidence="3 4">CCFEE 5935</strain>
    </source>
</reference>
<feature type="compositionally biased region" description="Gly residues" evidence="1">
    <location>
        <begin position="67"/>
        <end position="76"/>
    </location>
</feature>
<keyword evidence="2" id="KW-0732">Signal</keyword>
<evidence type="ECO:0000313" key="3">
    <source>
        <dbReference type="EMBL" id="KAK5170229.1"/>
    </source>
</evidence>
<dbReference type="RefSeq" id="XP_064659427.1">
    <property type="nucleotide sequence ID" value="XM_064802066.1"/>
</dbReference>
<feature type="region of interest" description="Disordered" evidence="1">
    <location>
        <begin position="65"/>
        <end position="92"/>
    </location>
</feature>
<dbReference type="GeneID" id="89926159"/>